<keyword evidence="12 13" id="KW-0742">SOS response</keyword>
<dbReference type="GO" id="GO:0016787">
    <property type="term" value="F:hydrolase activity"/>
    <property type="evidence" value="ECO:0007669"/>
    <property type="project" value="UniProtKB-KW"/>
</dbReference>
<evidence type="ECO:0000313" key="19">
    <source>
        <dbReference type="Proteomes" id="UP001524435"/>
    </source>
</evidence>
<evidence type="ECO:0000256" key="11">
    <source>
        <dbReference type="ARBA" id="ARBA00029504"/>
    </source>
</evidence>
<keyword evidence="18" id="KW-0378">Hydrolase</keyword>
<sequence>MTDSRKEEKGFELVSKFQPQGDQISAIQELVEGIKKGKKTQVLLGATGTGKTFTVSNVIAQINKPTLVFVHNKTLAGQLYSEFKEFFPHNRVEYFVSNFDYYQPEAYLPKSDTYIDKNATTNMELDMLRMAATNSVLERRDTIIIASVACIYGASNPEQYRDMFFSVRVGEKVDRQDILKKLVAQQYTRNDMDLARGCFRVRGDNIEIALGHTDAYILRIELFDDEIERIAEVDPLTGKVQNAYSVYVIYPASGYATSRDVMLRACETIEEELEDRLQVLEADGKLLEKQRLEQRTRYDIEALREFGVCPGIENYSRHIDGRKPGEMPYTLFDYFPDDFLLIVDESHVSLPQVRGMYNGDRARKEVLVDYGFRLPSALDNRPLRFEEFEGKIHQAIFVSATPGDYELAKTHGEVVEQIIRPTGLLDPLVEVRPTHGQIDDLVDEIKKRIARNERTLVTTLTVRMAEDLSTYLKGLDFKVAWLHHEVKTIERTEIIRDLRKGKYDVLIGINLLREGLDIPEVSLIAILDADKEGFLRSERSLIQIIGRAARNADGTVIMYGDQITGSMERAITETKRRRSIQEAYNQAHGIVPQTIIKPIHEVVRSKETKQMTAAYMKKKQKIGKKEKEKLLAGIEKEMREAAKVLDFERAAELRDILIELRS</sequence>
<feature type="domain" description="Helicase ATP-binding" evidence="16">
    <location>
        <begin position="32"/>
        <end position="166"/>
    </location>
</feature>
<dbReference type="Pfam" id="PF12344">
    <property type="entry name" value="UvrB"/>
    <property type="match status" value="1"/>
</dbReference>
<evidence type="ECO:0000256" key="4">
    <source>
        <dbReference type="ARBA" id="ARBA00022741"/>
    </source>
</evidence>
<dbReference type="PROSITE" id="PS51194">
    <property type="entry name" value="HELICASE_CTER"/>
    <property type="match status" value="1"/>
</dbReference>
<dbReference type="InterPro" id="IPR014001">
    <property type="entry name" value="Helicase_ATP-bd"/>
</dbReference>
<feature type="short sequence motif" description="Beta-hairpin" evidence="12">
    <location>
        <begin position="98"/>
        <end position="121"/>
    </location>
</feature>
<dbReference type="NCBIfam" id="TIGR00631">
    <property type="entry name" value="uvrb"/>
    <property type="match status" value="1"/>
</dbReference>
<name>A0ABT1SK32_9FIRM</name>
<evidence type="ECO:0000259" key="16">
    <source>
        <dbReference type="PROSITE" id="PS51192"/>
    </source>
</evidence>
<gene>
    <name evidence="12 18" type="primary">uvrB</name>
    <name evidence="18" type="ORF">NE663_04820</name>
</gene>
<evidence type="ECO:0000256" key="9">
    <source>
        <dbReference type="ARBA" id="ARBA00023204"/>
    </source>
</evidence>
<dbReference type="InterPro" id="IPR036876">
    <property type="entry name" value="UVR_dom_sf"/>
</dbReference>
<keyword evidence="8 12" id="KW-0267">Excision nuclease</keyword>
<dbReference type="Proteomes" id="UP001524435">
    <property type="component" value="Unassembled WGS sequence"/>
</dbReference>
<protein>
    <recommendedName>
        <fullName evidence="11 12">UvrABC system protein B</fullName>
        <shortName evidence="12">Protein UvrB</shortName>
    </recommendedName>
    <alternativeName>
        <fullName evidence="12">Excinuclease ABC subunit B</fullName>
    </alternativeName>
</protein>
<dbReference type="HAMAP" id="MF_00204">
    <property type="entry name" value="UvrB"/>
    <property type="match status" value="1"/>
</dbReference>
<dbReference type="NCBIfam" id="NF003673">
    <property type="entry name" value="PRK05298.1"/>
    <property type="match status" value="1"/>
</dbReference>
<dbReference type="PROSITE" id="PS50151">
    <property type="entry name" value="UVR"/>
    <property type="match status" value="1"/>
</dbReference>
<accession>A0ABT1SK32</accession>
<evidence type="ECO:0000256" key="7">
    <source>
        <dbReference type="ARBA" id="ARBA00022840"/>
    </source>
</evidence>
<dbReference type="Pfam" id="PF00271">
    <property type="entry name" value="Helicase_C"/>
    <property type="match status" value="1"/>
</dbReference>
<keyword evidence="14" id="KW-0175">Coiled coil</keyword>
<dbReference type="InterPro" id="IPR024759">
    <property type="entry name" value="UvrB_YAD/RRR_dom"/>
</dbReference>
<keyword evidence="4 12" id="KW-0547">Nucleotide-binding</keyword>
<dbReference type="InterPro" id="IPR004807">
    <property type="entry name" value="UvrB"/>
</dbReference>
<comment type="caution">
    <text evidence="18">The sequence shown here is derived from an EMBL/GenBank/DDBJ whole genome shotgun (WGS) entry which is preliminary data.</text>
</comment>
<feature type="coiled-coil region" evidence="14">
    <location>
        <begin position="263"/>
        <end position="290"/>
    </location>
</feature>
<dbReference type="RefSeq" id="WP_102268160.1">
    <property type="nucleotide sequence ID" value="NZ_CALVCM010000002.1"/>
</dbReference>
<dbReference type="Gene3D" id="4.10.860.10">
    <property type="entry name" value="UVR domain"/>
    <property type="match status" value="1"/>
</dbReference>
<dbReference type="InterPro" id="IPR006935">
    <property type="entry name" value="Helicase/UvrB_N"/>
</dbReference>
<dbReference type="SMART" id="SM00490">
    <property type="entry name" value="HELICc"/>
    <property type="match status" value="1"/>
</dbReference>
<organism evidence="18 19">
    <name type="scientific">Massilicoli timonensis</name>
    <dbReference type="NCBI Taxonomy" id="2015901"/>
    <lineage>
        <taxon>Bacteria</taxon>
        <taxon>Bacillati</taxon>
        <taxon>Bacillota</taxon>
        <taxon>Erysipelotrichia</taxon>
        <taxon>Erysipelotrichales</taxon>
        <taxon>Erysipelotrichaceae</taxon>
        <taxon>Massilicoli</taxon>
    </lineage>
</organism>
<comment type="function">
    <text evidence="12">The UvrABC repair system catalyzes the recognition and processing of DNA lesions. A damage recognition complex composed of 2 UvrA and 2 UvrB subunits scans DNA for abnormalities. Upon binding of the UvrA(2)B(2) complex to a putative damaged site, the DNA wraps around one UvrB monomer. DNA wrap is dependent on ATP binding by UvrB and probably causes local melting of the DNA helix, facilitating insertion of UvrB beta-hairpin between the DNA strands. Then UvrB probes one DNA strand for the presence of a lesion. If a lesion is found the UvrA subunits dissociate and the UvrB-DNA preincision complex is formed. This complex is subsequently bound by UvrC and the second UvrB is released. If no lesion is found, the DNA wraps around the other UvrB subunit that will check the other stand for damage.</text>
</comment>
<proteinExistence type="inferred from homology"/>
<evidence type="ECO:0000256" key="5">
    <source>
        <dbReference type="ARBA" id="ARBA00022763"/>
    </source>
</evidence>
<keyword evidence="5 12" id="KW-0227">DNA damage</keyword>
<evidence type="ECO:0000259" key="15">
    <source>
        <dbReference type="PROSITE" id="PS50151"/>
    </source>
</evidence>
<dbReference type="PANTHER" id="PTHR24029:SF0">
    <property type="entry name" value="UVRABC SYSTEM PROTEIN B"/>
    <property type="match status" value="1"/>
</dbReference>
<evidence type="ECO:0000256" key="6">
    <source>
        <dbReference type="ARBA" id="ARBA00022769"/>
    </source>
</evidence>
<comment type="subcellular location">
    <subcellularLocation>
        <location evidence="1 12 13">Cytoplasm</location>
    </subcellularLocation>
</comment>
<dbReference type="InterPro" id="IPR001650">
    <property type="entry name" value="Helicase_C-like"/>
</dbReference>
<dbReference type="Pfam" id="PF17757">
    <property type="entry name" value="UvrB_inter"/>
    <property type="match status" value="1"/>
</dbReference>
<dbReference type="PANTHER" id="PTHR24029">
    <property type="entry name" value="UVRABC SYSTEM PROTEIN B"/>
    <property type="match status" value="1"/>
</dbReference>
<dbReference type="CDD" id="cd17916">
    <property type="entry name" value="DEXHc_UvrB"/>
    <property type="match status" value="1"/>
</dbReference>
<dbReference type="EMBL" id="JANGCH010000005">
    <property type="protein sequence ID" value="MCQ5121581.1"/>
    <property type="molecule type" value="Genomic_DNA"/>
</dbReference>
<dbReference type="CDD" id="cd18790">
    <property type="entry name" value="SF2_C_UvrB"/>
    <property type="match status" value="1"/>
</dbReference>
<comment type="subunit">
    <text evidence="10 12 13">Forms a heterotetramer with UvrA during the search for lesions. Interacts with UvrC in an incision complex.</text>
</comment>
<keyword evidence="7 12" id="KW-0067">ATP-binding</keyword>
<evidence type="ECO:0000256" key="8">
    <source>
        <dbReference type="ARBA" id="ARBA00022881"/>
    </source>
</evidence>
<evidence type="ECO:0000259" key="17">
    <source>
        <dbReference type="PROSITE" id="PS51194"/>
    </source>
</evidence>
<dbReference type="Pfam" id="PF02151">
    <property type="entry name" value="UVR"/>
    <property type="match status" value="1"/>
</dbReference>
<keyword evidence="6 12" id="KW-0228">DNA excision</keyword>
<keyword evidence="9 12" id="KW-0234">DNA repair</keyword>
<dbReference type="Gene3D" id="3.40.50.300">
    <property type="entry name" value="P-loop containing nucleotide triphosphate hydrolases"/>
    <property type="match status" value="3"/>
</dbReference>
<keyword evidence="19" id="KW-1185">Reference proteome</keyword>
<dbReference type="Pfam" id="PF04851">
    <property type="entry name" value="ResIII"/>
    <property type="match status" value="1"/>
</dbReference>
<dbReference type="PROSITE" id="PS51192">
    <property type="entry name" value="HELICASE_ATP_BIND_1"/>
    <property type="match status" value="1"/>
</dbReference>
<evidence type="ECO:0000256" key="2">
    <source>
        <dbReference type="ARBA" id="ARBA00008533"/>
    </source>
</evidence>
<evidence type="ECO:0000256" key="12">
    <source>
        <dbReference type="HAMAP-Rule" id="MF_00204"/>
    </source>
</evidence>
<dbReference type="SUPFAM" id="SSF46600">
    <property type="entry name" value="C-terminal UvrC-binding domain of UvrB"/>
    <property type="match status" value="1"/>
</dbReference>
<evidence type="ECO:0000256" key="13">
    <source>
        <dbReference type="RuleBase" id="RU003587"/>
    </source>
</evidence>
<feature type="domain" description="UVR" evidence="15">
    <location>
        <begin position="628"/>
        <end position="662"/>
    </location>
</feature>
<feature type="domain" description="Helicase C-terminal" evidence="17">
    <location>
        <begin position="437"/>
        <end position="599"/>
    </location>
</feature>
<evidence type="ECO:0000256" key="1">
    <source>
        <dbReference type="ARBA" id="ARBA00004496"/>
    </source>
</evidence>
<evidence type="ECO:0000256" key="3">
    <source>
        <dbReference type="ARBA" id="ARBA00022490"/>
    </source>
</evidence>
<dbReference type="SUPFAM" id="SSF52540">
    <property type="entry name" value="P-loop containing nucleoside triphosphate hydrolases"/>
    <property type="match status" value="2"/>
</dbReference>
<comment type="domain">
    <text evidence="12">The beta-hairpin motif is involved in DNA binding.</text>
</comment>
<feature type="binding site" evidence="12">
    <location>
        <begin position="45"/>
        <end position="52"/>
    </location>
    <ligand>
        <name>ATP</name>
        <dbReference type="ChEBI" id="CHEBI:30616"/>
    </ligand>
</feature>
<comment type="similarity">
    <text evidence="2 12 13">Belongs to the UvrB family.</text>
</comment>
<dbReference type="InterPro" id="IPR041471">
    <property type="entry name" value="UvrB_inter"/>
</dbReference>
<evidence type="ECO:0000256" key="10">
    <source>
        <dbReference type="ARBA" id="ARBA00026033"/>
    </source>
</evidence>
<reference evidence="18 19" key="1">
    <citation type="submission" date="2022-06" db="EMBL/GenBank/DDBJ databases">
        <title>Isolation of gut microbiota from human fecal samples.</title>
        <authorList>
            <person name="Pamer E.G."/>
            <person name="Barat B."/>
            <person name="Waligurski E."/>
            <person name="Medina S."/>
            <person name="Paddock L."/>
            <person name="Mostad J."/>
        </authorList>
    </citation>
    <scope>NUCLEOTIDE SEQUENCE [LARGE SCALE GENOMIC DNA]</scope>
    <source>
        <strain evidence="18 19">DFI.6.1</strain>
    </source>
</reference>
<evidence type="ECO:0000256" key="14">
    <source>
        <dbReference type="SAM" id="Coils"/>
    </source>
</evidence>
<evidence type="ECO:0000313" key="18">
    <source>
        <dbReference type="EMBL" id="MCQ5121581.1"/>
    </source>
</evidence>
<dbReference type="InterPro" id="IPR027417">
    <property type="entry name" value="P-loop_NTPase"/>
</dbReference>
<dbReference type="InterPro" id="IPR001943">
    <property type="entry name" value="UVR_dom"/>
</dbReference>
<keyword evidence="3 12" id="KW-0963">Cytoplasm</keyword>
<dbReference type="Gene3D" id="6.10.140.240">
    <property type="match status" value="1"/>
</dbReference>
<dbReference type="SMART" id="SM00487">
    <property type="entry name" value="DEXDc"/>
    <property type="match status" value="1"/>
</dbReference>